<proteinExistence type="predicted"/>
<gene>
    <name evidence="1" type="ORF">ACOLOM_LOCUS11699</name>
</gene>
<evidence type="ECO:0000313" key="1">
    <source>
        <dbReference type="EMBL" id="CAG8732018.1"/>
    </source>
</evidence>
<comment type="caution">
    <text evidence="1">The sequence shown here is derived from an EMBL/GenBank/DDBJ whole genome shotgun (WGS) entry which is preliminary data.</text>
</comment>
<name>A0ACA9Q3E6_9GLOM</name>
<evidence type="ECO:0000313" key="2">
    <source>
        <dbReference type="Proteomes" id="UP000789525"/>
    </source>
</evidence>
<sequence>MLKEGCQDLEGTGQGLCLVSFVVGSGKSFRANGYSIWIYIWWNSLDSQGMTSRKPLSSRRWVSVESVNLTHKFSWIPTQSRS</sequence>
<dbReference type="EMBL" id="CAJVPT010043322">
    <property type="protein sequence ID" value="CAG8732018.1"/>
    <property type="molecule type" value="Genomic_DNA"/>
</dbReference>
<accession>A0ACA9Q3E6</accession>
<reference evidence="1" key="1">
    <citation type="submission" date="2021-06" db="EMBL/GenBank/DDBJ databases">
        <authorList>
            <person name="Kallberg Y."/>
            <person name="Tangrot J."/>
            <person name="Rosling A."/>
        </authorList>
    </citation>
    <scope>NUCLEOTIDE SEQUENCE</scope>
    <source>
        <strain evidence="1">CL356</strain>
    </source>
</reference>
<dbReference type="Proteomes" id="UP000789525">
    <property type="component" value="Unassembled WGS sequence"/>
</dbReference>
<organism evidence="1 2">
    <name type="scientific">Acaulospora colombiana</name>
    <dbReference type="NCBI Taxonomy" id="27376"/>
    <lineage>
        <taxon>Eukaryota</taxon>
        <taxon>Fungi</taxon>
        <taxon>Fungi incertae sedis</taxon>
        <taxon>Mucoromycota</taxon>
        <taxon>Glomeromycotina</taxon>
        <taxon>Glomeromycetes</taxon>
        <taxon>Diversisporales</taxon>
        <taxon>Acaulosporaceae</taxon>
        <taxon>Acaulospora</taxon>
    </lineage>
</organism>
<keyword evidence="2" id="KW-1185">Reference proteome</keyword>
<feature type="non-terminal residue" evidence="1">
    <location>
        <position position="82"/>
    </location>
</feature>
<protein>
    <submittedName>
        <fullName evidence="1">15592_t:CDS:1</fullName>
    </submittedName>
</protein>